<dbReference type="AlphaFoldDB" id="F2JL96"/>
<dbReference type="KEGG" id="cle:Clole_4064"/>
<dbReference type="RefSeq" id="WP_013659013.1">
    <property type="nucleotide sequence ID" value="NC_015275.1"/>
</dbReference>
<name>F2JL96_CELLD</name>
<sequence>MIRKLVEADRTQTLAFLSAEPAINLFMIGDIEQDGFDKDFQEFWGDFNILGELEGILVRYNEFYIPYYKALDFNPLPFVEIIKSDANHVGISGKESVLNLFKPYFNTYHYKSTYFCELKTAEHLKVVSLPIKVATPEDATRICELLNEIEEFNESPSKPESLERVIRSGAGRVYYTETEDGILKNVVQTTAENSMSAMIIGVATRKAYRHQGLMSASLSKLCRDLIENECKSLCLFYDNPEAGKIYHRLGFESIDKWTMLFKA</sequence>
<dbReference type="InterPro" id="IPR000182">
    <property type="entry name" value="GNAT_dom"/>
</dbReference>
<gene>
    <name evidence="2" type="ordered locus">Clole_4064</name>
</gene>
<protein>
    <submittedName>
        <fullName evidence="2">GCN5-related N-acetyltransferase</fullName>
    </submittedName>
</protein>
<evidence type="ECO:0000313" key="2">
    <source>
        <dbReference type="EMBL" id="ADZ85741.1"/>
    </source>
</evidence>
<evidence type="ECO:0000259" key="1">
    <source>
        <dbReference type="PROSITE" id="PS51186"/>
    </source>
</evidence>
<dbReference type="HOGENOM" id="CLU_087533_0_0_9"/>
<organism evidence="2 3">
    <name type="scientific">Cellulosilyticum lentocellum (strain ATCC 49066 / DSM 5427 / NCIMB 11756 / RHM5)</name>
    <name type="common">Clostridium lentocellum</name>
    <dbReference type="NCBI Taxonomy" id="642492"/>
    <lineage>
        <taxon>Bacteria</taxon>
        <taxon>Bacillati</taxon>
        <taxon>Bacillota</taxon>
        <taxon>Clostridia</taxon>
        <taxon>Lachnospirales</taxon>
        <taxon>Cellulosilyticaceae</taxon>
        <taxon>Cellulosilyticum</taxon>
    </lineage>
</organism>
<dbReference type="STRING" id="642492.Clole_4064"/>
<proteinExistence type="predicted"/>
<dbReference type="GO" id="GO:0016747">
    <property type="term" value="F:acyltransferase activity, transferring groups other than amino-acyl groups"/>
    <property type="evidence" value="ECO:0007669"/>
    <property type="project" value="InterPro"/>
</dbReference>
<feature type="domain" description="N-acetyltransferase" evidence="1">
    <location>
        <begin position="129"/>
        <end position="263"/>
    </location>
</feature>
<dbReference type="Proteomes" id="UP000008467">
    <property type="component" value="Chromosome"/>
</dbReference>
<reference evidence="2 3" key="1">
    <citation type="journal article" date="2011" name="J. Bacteriol.">
        <title>Complete genome sequence of the cellulose-degrading bacterium Cellulosilyticum lentocellum.</title>
        <authorList>
            <consortium name="US DOE Joint Genome Institute"/>
            <person name="Miller D.A."/>
            <person name="Suen G."/>
            <person name="Bruce D."/>
            <person name="Copeland A."/>
            <person name="Cheng J.F."/>
            <person name="Detter C."/>
            <person name="Goodwin L.A."/>
            <person name="Han C.S."/>
            <person name="Hauser L.J."/>
            <person name="Land M.L."/>
            <person name="Lapidus A."/>
            <person name="Lucas S."/>
            <person name="Meincke L."/>
            <person name="Pitluck S."/>
            <person name="Tapia R."/>
            <person name="Teshima H."/>
            <person name="Woyke T."/>
            <person name="Fox B.G."/>
            <person name="Angert E.R."/>
            <person name="Currie C.R."/>
        </authorList>
    </citation>
    <scope>NUCLEOTIDE SEQUENCE [LARGE SCALE GENOMIC DNA]</scope>
    <source>
        <strain evidence="3">ATCC 49066 / DSM 5427 / NCIMB 11756 / RHM5</strain>
    </source>
</reference>
<dbReference type="PROSITE" id="PS51186">
    <property type="entry name" value="GNAT"/>
    <property type="match status" value="1"/>
</dbReference>
<dbReference type="InterPro" id="IPR016181">
    <property type="entry name" value="Acyl_CoA_acyltransferase"/>
</dbReference>
<accession>F2JL96</accession>
<dbReference type="Pfam" id="PF00583">
    <property type="entry name" value="Acetyltransf_1"/>
    <property type="match status" value="1"/>
</dbReference>
<dbReference type="Gene3D" id="3.40.630.30">
    <property type="match status" value="1"/>
</dbReference>
<keyword evidence="2" id="KW-0808">Transferase</keyword>
<dbReference type="EMBL" id="CP002582">
    <property type="protein sequence ID" value="ADZ85741.1"/>
    <property type="molecule type" value="Genomic_DNA"/>
</dbReference>
<keyword evidence="3" id="KW-1185">Reference proteome</keyword>
<evidence type="ECO:0000313" key="3">
    <source>
        <dbReference type="Proteomes" id="UP000008467"/>
    </source>
</evidence>
<dbReference type="SUPFAM" id="SSF55729">
    <property type="entry name" value="Acyl-CoA N-acyltransferases (Nat)"/>
    <property type="match status" value="1"/>
</dbReference>
<dbReference type="eggNOG" id="COG3393">
    <property type="taxonomic scope" value="Bacteria"/>
</dbReference>